<feature type="compositionally biased region" description="Low complexity" evidence="3">
    <location>
        <begin position="791"/>
        <end position="806"/>
    </location>
</feature>
<name>A0A835G8E7_SPOEX</name>
<evidence type="ECO:0000256" key="3">
    <source>
        <dbReference type="SAM" id="MobiDB-lite"/>
    </source>
</evidence>
<dbReference type="InterPro" id="IPR053207">
    <property type="entry name" value="Non-NMDA_GluR_Accessory"/>
</dbReference>
<dbReference type="PROSITE" id="PS01180">
    <property type="entry name" value="CUB"/>
    <property type="match status" value="5"/>
</dbReference>
<sequence>MIYDAACDWAACDTVPSPEYEGQPGLEGPGRDSPSLLTPVPAWVLAGETTELSSRASLAEPTPTKLPKCDRTFVSRGGASNGTFHAPELINPNNQSRQCLYTFLAAPGQRVLVEFRTFDLRGKPPDGAAVGELPACMHESMDIYSEMASLEAGELVNSAFGGRYCGPIPPRRRVSLHRAVALSFYTDKMYTPPTLFTGTYQFINASEFEVGTPVPNTLCSFVIEASKRKTGLLLSPTYPGIYPKDMTCNYLFSGQPGQRIRLEFRDFDLFFGGPHCPFDWVRVYDGPDNTSAVIGTYCGQQRNLVLYSSDERLLVTFYTLPRAASTQNRGFKGIFEFSESFVKLDFISKHDAEHIRGSECDQKILSKKESTGFVYHPNYPFPYIQKVVCRYFIYGMQDSQNLERVRLEFQNFSIPKGENPKPDSCPDGYLKVYLRGQEATDSYDKHDAELCGEGSAGSPPFPPPLLSDGPRLVMVFSSGELQGRGFKAKYTFETGKISSAGYSGAGRRVCVHVSKRSEEARRVQLPRYPSNYPSHTNCTYTLAASPSEQVTVVFDHFKVRADAWNATAGVYSGATCSEDWVEAWWVGREGARVPLGRWCGLATPGPMHSPRGATGLVIALHTDSEAVASGFKARYIFEPAKSIFGDCGGNMSGAEWGVITSPNFPQNYEQPKNGPASRVCNWFVTARPGKRLLLNFEYFAVEGHLTERGCPAAVLRLWYESPGPPLELCGEKAPGDRWQYLSSSNSIRLSFIIADKAVGATGWRAVWTEVTVPESGSARRARWTAAARACRPPRAAPASSTARSRPTPSPPTVSMHRFYCRTDSAATDRQSVGPWAGLTARCAQAARRRGGWRRAPLWSRCRLCSPPRTDRALR</sequence>
<dbReference type="GO" id="GO:0005886">
    <property type="term" value="C:plasma membrane"/>
    <property type="evidence" value="ECO:0007669"/>
    <property type="project" value="TreeGrafter"/>
</dbReference>
<evidence type="ECO:0000259" key="4">
    <source>
        <dbReference type="PROSITE" id="PS01180"/>
    </source>
</evidence>
<organism evidence="5 6">
    <name type="scientific">Spodoptera exigua</name>
    <name type="common">Beet armyworm</name>
    <name type="synonym">Noctua fulgens</name>
    <dbReference type="NCBI Taxonomy" id="7107"/>
    <lineage>
        <taxon>Eukaryota</taxon>
        <taxon>Metazoa</taxon>
        <taxon>Ecdysozoa</taxon>
        <taxon>Arthropoda</taxon>
        <taxon>Hexapoda</taxon>
        <taxon>Insecta</taxon>
        <taxon>Pterygota</taxon>
        <taxon>Neoptera</taxon>
        <taxon>Endopterygota</taxon>
        <taxon>Lepidoptera</taxon>
        <taxon>Glossata</taxon>
        <taxon>Ditrysia</taxon>
        <taxon>Noctuoidea</taxon>
        <taxon>Noctuidae</taxon>
        <taxon>Amphipyrinae</taxon>
        <taxon>Spodoptera</taxon>
    </lineage>
</organism>
<dbReference type="SUPFAM" id="SSF49854">
    <property type="entry name" value="Spermadhesin, CUB domain"/>
    <property type="match status" value="5"/>
</dbReference>
<feature type="domain" description="CUB" evidence="4">
    <location>
        <begin position="69"/>
        <end position="203"/>
    </location>
</feature>
<gene>
    <name evidence="5" type="ORF">HW555_011784</name>
</gene>
<dbReference type="Pfam" id="PF00431">
    <property type="entry name" value="CUB"/>
    <property type="match status" value="5"/>
</dbReference>
<feature type="domain" description="CUB" evidence="4">
    <location>
        <begin position="647"/>
        <end position="770"/>
    </location>
</feature>
<feature type="non-terminal residue" evidence="5">
    <location>
        <position position="1"/>
    </location>
</feature>
<dbReference type="EMBL" id="JACKWZ010000374">
    <property type="protein sequence ID" value="KAF9408586.1"/>
    <property type="molecule type" value="Genomic_DNA"/>
</dbReference>
<feature type="domain" description="CUB" evidence="4">
    <location>
        <begin position="360"/>
        <end position="493"/>
    </location>
</feature>
<protein>
    <recommendedName>
        <fullName evidence="4">CUB domain-containing protein</fullName>
    </recommendedName>
</protein>
<accession>A0A835G8E7</accession>
<comment type="caution">
    <text evidence="5">The sequence shown here is derived from an EMBL/GenBank/DDBJ whole genome shotgun (WGS) entry which is preliminary data.</text>
</comment>
<keyword evidence="6" id="KW-1185">Reference proteome</keyword>
<reference evidence="5" key="1">
    <citation type="submission" date="2020-08" db="EMBL/GenBank/DDBJ databases">
        <title>Spodoptera exigua strain:BAW_Kor-Di-RS1 Genome sequencing and assembly.</title>
        <authorList>
            <person name="Kim J."/>
            <person name="Nam H.Y."/>
            <person name="Kwon M."/>
            <person name="Choi J.H."/>
            <person name="Cho S.R."/>
            <person name="Kim G.-H."/>
        </authorList>
    </citation>
    <scope>NUCLEOTIDE SEQUENCE</scope>
    <source>
        <strain evidence="5">BAW_Kor-Di-RS1</strain>
        <tissue evidence="5">Whole-body</tissue>
    </source>
</reference>
<feature type="region of interest" description="Disordered" evidence="3">
    <location>
        <begin position="791"/>
        <end position="815"/>
    </location>
</feature>
<dbReference type="SMART" id="SM00042">
    <property type="entry name" value="CUB"/>
    <property type="match status" value="5"/>
</dbReference>
<dbReference type="Gene3D" id="2.60.120.290">
    <property type="entry name" value="Spermadhesin, CUB domain"/>
    <property type="match status" value="5"/>
</dbReference>
<comment type="caution">
    <text evidence="2">Lacks conserved residue(s) required for the propagation of feature annotation.</text>
</comment>
<keyword evidence="1" id="KW-1015">Disulfide bond</keyword>
<evidence type="ECO:0000256" key="2">
    <source>
        <dbReference type="PROSITE-ProRule" id="PRU00059"/>
    </source>
</evidence>
<dbReference type="InterPro" id="IPR035914">
    <property type="entry name" value="Sperma_CUB_dom_sf"/>
</dbReference>
<evidence type="ECO:0000313" key="6">
    <source>
        <dbReference type="Proteomes" id="UP000648187"/>
    </source>
</evidence>
<evidence type="ECO:0000313" key="5">
    <source>
        <dbReference type="EMBL" id="KAF9408586.1"/>
    </source>
</evidence>
<feature type="domain" description="CUB" evidence="4">
    <location>
        <begin position="219"/>
        <end position="338"/>
    </location>
</feature>
<dbReference type="CDD" id="cd00041">
    <property type="entry name" value="CUB"/>
    <property type="match status" value="5"/>
</dbReference>
<dbReference type="InterPro" id="IPR000859">
    <property type="entry name" value="CUB_dom"/>
</dbReference>
<proteinExistence type="predicted"/>
<evidence type="ECO:0000256" key="1">
    <source>
        <dbReference type="ARBA" id="ARBA00023157"/>
    </source>
</evidence>
<dbReference type="Proteomes" id="UP000648187">
    <property type="component" value="Unassembled WGS sequence"/>
</dbReference>
<dbReference type="PANTHER" id="PTHR47537:SF6">
    <property type="entry name" value="CUB DOMAIN-CONTAINING PROTEIN"/>
    <property type="match status" value="1"/>
</dbReference>
<dbReference type="AlphaFoldDB" id="A0A835G8E7"/>
<dbReference type="PANTHER" id="PTHR47537">
    <property type="entry name" value="CUBILIN"/>
    <property type="match status" value="1"/>
</dbReference>
<feature type="domain" description="CUB" evidence="4">
    <location>
        <begin position="510"/>
        <end position="638"/>
    </location>
</feature>